<dbReference type="Proteomes" id="UP001443914">
    <property type="component" value="Unassembled WGS sequence"/>
</dbReference>
<accession>A0AAW1LIF3</accession>
<sequence length="202" mass="22847">MLFGVWDIFVGDCGDTLNLSANFIFIPINIDDHIACLCINFKALSVDILDNQKYPDPENARISKACNILVSAMSDYLDSKGFESRASDVAAFNHRFIKFDWTRPSPNNEESGIFTMAHMLMYEGEPFKHEDVVDKRNRRFLICEFAAALVLADMNTKREKVLATVRPFTAGIEKRWEAIQAGRRISKIIAKSTKSQGKSKTT</sequence>
<dbReference type="AlphaFoldDB" id="A0AAW1LIF3"/>
<gene>
    <name evidence="5" type="ORF">RND81_04G060700</name>
</gene>
<evidence type="ECO:0000256" key="2">
    <source>
        <dbReference type="ARBA" id="ARBA00022670"/>
    </source>
</evidence>
<keyword evidence="3" id="KW-0378">Hydrolase</keyword>
<dbReference type="GO" id="GO:0006508">
    <property type="term" value="P:proteolysis"/>
    <property type="evidence" value="ECO:0007669"/>
    <property type="project" value="UniProtKB-KW"/>
</dbReference>
<organism evidence="5 6">
    <name type="scientific">Saponaria officinalis</name>
    <name type="common">Common soapwort</name>
    <name type="synonym">Lychnis saponaria</name>
    <dbReference type="NCBI Taxonomy" id="3572"/>
    <lineage>
        <taxon>Eukaryota</taxon>
        <taxon>Viridiplantae</taxon>
        <taxon>Streptophyta</taxon>
        <taxon>Embryophyta</taxon>
        <taxon>Tracheophyta</taxon>
        <taxon>Spermatophyta</taxon>
        <taxon>Magnoliopsida</taxon>
        <taxon>eudicotyledons</taxon>
        <taxon>Gunneridae</taxon>
        <taxon>Pentapetalae</taxon>
        <taxon>Caryophyllales</taxon>
        <taxon>Caryophyllaceae</taxon>
        <taxon>Caryophylleae</taxon>
        <taxon>Saponaria</taxon>
    </lineage>
</organism>
<dbReference type="GO" id="GO:0008234">
    <property type="term" value="F:cysteine-type peptidase activity"/>
    <property type="evidence" value="ECO:0007669"/>
    <property type="project" value="InterPro"/>
</dbReference>
<evidence type="ECO:0000313" key="6">
    <source>
        <dbReference type="Proteomes" id="UP001443914"/>
    </source>
</evidence>
<keyword evidence="2" id="KW-0645">Protease</keyword>
<proteinExistence type="inferred from homology"/>
<dbReference type="EMBL" id="JBDFQZ010000004">
    <property type="protein sequence ID" value="KAK9733334.1"/>
    <property type="molecule type" value="Genomic_DNA"/>
</dbReference>
<feature type="domain" description="Ubiquitin-like protease family profile" evidence="4">
    <location>
        <begin position="20"/>
        <end position="122"/>
    </location>
</feature>
<dbReference type="Pfam" id="PF02902">
    <property type="entry name" value="Peptidase_C48"/>
    <property type="match status" value="1"/>
</dbReference>
<protein>
    <recommendedName>
        <fullName evidence="4">Ubiquitin-like protease family profile domain-containing protein</fullName>
    </recommendedName>
</protein>
<evidence type="ECO:0000256" key="1">
    <source>
        <dbReference type="ARBA" id="ARBA00005234"/>
    </source>
</evidence>
<evidence type="ECO:0000313" key="5">
    <source>
        <dbReference type="EMBL" id="KAK9733334.1"/>
    </source>
</evidence>
<dbReference type="InterPro" id="IPR038765">
    <property type="entry name" value="Papain-like_cys_pep_sf"/>
</dbReference>
<comment type="similarity">
    <text evidence="1">Belongs to the peptidase C48 family.</text>
</comment>
<keyword evidence="6" id="KW-1185">Reference proteome</keyword>
<name>A0AAW1LIF3_SAPOF</name>
<dbReference type="InterPro" id="IPR003653">
    <property type="entry name" value="Peptidase_C48_C"/>
</dbReference>
<evidence type="ECO:0000256" key="3">
    <source>
        <dbReference type="ARBA" id="ARBA00022801"/>
    </source>
</evidence>
<reference evidence="5" key="1">
    <citation type="submission" date="2024-03" db="EMBL/GenBank/DDBJ databases">
        <title>WGS assembly of Saponaria officinalis var. Norfolk2.</title>
        <authorList>
            <person name="Jenkins J."/>
            <person name="Shu S."/>
            <person name="Grimwood J."/>
            <person name="Barry K."/>
            <person name="Goodstein D."/>
            <person name="Schmutz J."/>
            <person name="Leebens-Mack J."/>
            <person name="Osbourn A."/>
        </authorList>
    </citation>
    <scope>NUCLEOTIDE SEQUENCE [LARGE SCALE GENOMIC DNA]</scope>
    <source>
        <strain evidence="5">JIC</strain>
    </source>
</reference>
<evidence type="ECO:0000259" key="4">
    <source>
        <dbReference type="Pfam" id="PF02902"/>
    </source>
</evidence>
<dbReference type="Gene3D" id="3.40.395.10">
    <property type="entry name" value="Adenoviral Proteinase, Chain A"/>
    <property type="match status" value="1"/>
</dbReference>
<comment type="caution">
    <text evidence="5">The sequence shown here is derived from an EMBL/GenBank/DDBJ whole genome shotgun (WGS) entry which is preliminary data.</text>
</comment>
<dbReference type="SUPFAM" id="SSF54001">
    <property type="entry name" value="Cysteine proteinases"/>
    <property type="match status" value="1"/>
</dbReference>